<accession>A0AAW2UAX1</accession>
<dbReference type="Pfam" id="PF14299">
    <property type="entry name" value="PP2"/>
    <property type="match status" value="1"/>
</dbReference>
<dbReference type="InterPro" id="IPR025886">
    <property type="entry name" value="PP2-like"/>
</dbReference>
<proteinExistence type="predicted"/>
<name>A0AAW2UAX1_SESRA</name>
<dbReference type="PANTHER" id="PTHR32278:SF130">
    <property type="entry name" value="F-BOX DOMAIN-CONTAINING PROTEIN"/>
    <property type="match status" value="1"/>
</dbReference>
<reference evidence="1" key="1">
    <citation type="submission" date="2020-06" db="EMBL/GenBank/DDBJ databases">
        <authorList>
            <person name="Li T."/>
            <person name="Hu X."/>
            <person name="Zhang T."/>
            <person name="Song X."/>
            <person name="Zhang H."/>
            <person name="Dai N."/>
            <person name="Sheng W."/>
            <person name="Hou X."/>
            <person name="Wei L."/>
        </authorList>
    </citation>
    <scope>NUCLEOTIDE SEQUENCE</scope>
    <source>
        <strain evidence="1">G02</strain>
        <tissue evidence="1">Leaf</tissue>
    </source>
</reference>
<protein>
    <submittedName>
        <fullName evidence="1">F-box protein</fullName>
    </submittedName>
</protein>
<gene>
    <name evidence="1" type="ORF">Sradi_1611900</name>
</gene>
<evidence type="ECO:0000313" key="1">
    <source>
        <dbReference type="EMBL" id="KAL0414102.1"/>
    </source>
</evidence>
<comment type="caution">
    <text evidence="1">The sequence shown here is derived from an EMBL/GenBank/DDBJ whole genome shotgun (WGS) entry which is preliminary data.</text>
</comment>
<organism evidence="1">
    <name type="scientific">Sesamum radiatum</name>
    <name type="common">Black benniseed</name>
    <dbReference type="NCBI Taxonomy" id="300843"/>
    <lineage>
        <taxon>Eukaryota</taxon>
        <taxon>Viridiplantae</taxon>
        <taxon>Streptophyta</taxon>
        <taxon>Embryophyta</taxon>
        <taxon>Tracheophyta</taxon>
        <taxon>Spermatophyta</taxon>
        <taxon>Magnoliopsida</taxon>
        <taxon>eudicotyledons</taxon>
        <taxon>Gunneridae</taxon>
        <taxon>Pentapetalae</taxon>
        <taxon>asterids</taxon>
        <taxon>lamiids</taxon>
        <taxon>Lamiales</taxon>
        <taxon>Pedaliaceae</taxon>
        <taxon>Sesamum</taxon>
    </lineage>
</organism>
<dbReference type="PANTHER" id="PTHR32278">
    <property type="entry name" value="F-BOX DOMAIN-CONTAINING PROTEIN"/>
    <property type="match status" value="1"/>
</dbReference>
<dbReference type="EMBL" id="JACGWJ010000006">
    <property type="protein sequence ID" value="KAL0414102.1"/>
    <property type="molecule type" value="Genomic_DNA"/>
</dbReference>
<reference evidence="1" key="2">
    <citation type="journal article" date="2024" name="Plant">
        <title>Genomic evolution and insights into agronomic trait innovations of Sesamum species.</title>
        <authorList>
            <person name="Miao H."/>
            <person name="Wang L."/>
            <person name="Qu L."/>
            <person name="Liu H."/>
            <person name="Sun Y."/>
            <person name="Le M."/>
            <person name="Wang Q."/>
            <person name="Wei S."/>
            <person name="Zheng Y."/>
            <person name="Lin W."/>
            <person name="Duan Y."/>
            <person name="Cao H."/>
            <person name="Xiong S."/>
            <person name="Wang X."/>
            <person name="Wei L."/>
            <person name="Li C."/>
            <person name="Ma Q."/>
            <person name="Ju M."/>
            <person name="Zhao R."/>
            <person name="Li G."/>
            <person name="Mu C."/>
            <person name="Tian Q."/>
            <person name="Mei H."/>
            <person name="Zhang T."/>
            <person name="Gao T."/>
            <person name="Zhang H."/>
        </authorList>
    </citation>
    <scope>NUCLEOTIDE SEQUENCE</scope>
    <source>
        <strain evidence="1">G02</strain>
    </source>
</reference>
<sequence length="270" mass="30624">MSKNYDNWERLVAAVLLREELRRVALSPSSICSQSSAFTSLSPYHGSEKYINHQQIKNTNCSSMSLFSIRSVKLLNDASFFLDETTGKKCCIVGARDLKISLADRPQNWNWRFDADSRFSEVAELRSVLRLDIRAKIKARMLQPRTVYAACLVFKMVEEAAGLQSAKAMIRFVNDESDRDAAKRARPVYLQLVNDTKGGNVVGRADGWTEVEMGNFYVGKGDDGEVEARLLELRRWKTGLVVEGVVFRPTFTYTETPLVSKKYKLMNVWG</sequence>
<dbReference type="AlphaFoldDB" id="A0AAW2UAX1"/>